<dbReference type="InterPro" id="IPR023250">
    <property type="entry name" value="Cyclin-dep_Kinase_2_interact"/>
</dbReference>
<evidence type="ECO:0008006" key="3">
    <source>
        <dbReference type="Google" id="ProtNLM"/>
    </source>
</evidence>
<dbReference type="VEuPathDB" id="VectorBase:BGLB023176"/>
<dbReference type="EnsemblMetazoa" id="BGLB023176-RA">
    <property type="protein sequence ID" value="BGLB023176-PA"/>
    <property type="gene ID" value="BGLB023176"/>
</dbReference>
<protein>
    <recommendedName>
        <fullName evidence="3">Cyclin-dependent kinase 2-interacting protein</fullName>
    </recommendedName>
</protein>
<dbReference type="STRING" id="6526.A0A2C9KT78"/>
<sequence>MTSQDNSLLSCVDSPVTQFRKHSAGNLTGDLRKVKDLAADIHNLILKWASLNSRGVDIITRIANMKIEKVFNVQEVSGGPQPALPLELNPLCDLLLDLVGDMKKIVEKLESKTKLAESLVSLKVFNTSTTVSDVLFQTMSLEDIAKTVREICTDYQQEVSFKVELCKYVGHAANRDVIMFYTSCWVHQPYVSTRTCDSLQALLIETGHVQS</sequence>
<proteinExistence type="predicted"/>
<dbReference type="PANTHER" id="PTHR15827">
    <property type="entry name" value="CYCLIN-DEPENDENT KINASE 2-INTERACTING PROTEIN"/>
    <property type="match status" value="1"/>
</dbReference>
<dbReference type="Proteomes" id="UP000076420">
    <property type="component" value="Unassembled WGS sequence"/>
</dbReference>
<organism evidence="1 2">
    <name type="scientific">Biomphalaria glabrata</name>
    <name type="common">Bloodfluke planorb</name>
    <name type="synonym">Freshwater snail</name>
    <dbReference type="NCBI Taxonomy" id="6526"/>
    <lineage>
        <taxon>Eukaryota</taxon>
        <taxon>Metazoa</taxon>
        <taxon>Spiralia</taxon>
        <taxon>Lophotrochozoa</taxon>
        <taxon>Mollusca</taxon>
        <taxon>Gastropoda</taxon>
        <taxon>Heterobranchia</taxon>
        <taxon>Euthyneura</taxon>
        <taxon>Panpulmonata</taxon>
        <taxon>Hygrophila</taxon>
        <taxon>Lymnaeoidea</taxon>
        <taxon>Planorbidae</taxon>
        <taxon>Biomphalaria</taxon>
    </lineage>
</organism>
<evidence type="ECO:0000313" key="1">
    <source>
        <dbReference type="EnsemblMetazoa" id="BGLB023176-PA"/>
    </source>
</evidence>
<reference evidence="1" key="1">
    <citation type="submission" date="2020-05" db="UniProtKB">
        <authorList>
            <consortium name="EnsemblMetazoa"/>
        </authorList>
    </citation>
    <scope>IDENTIFICATION</scope>
    <source>
        <strain evidence="1">BB02</strain>
    </source>
</reference>
<evidence type="ECO:0000313" key="2">
    <source>
        <dbReference type="Proteomes" id="UP000076420"/>
    </source>
</evidence>
<dbReference type="OrthoDB" id="17066at2759"/>
<dbReference type="PANTHER" id="PTHR15827:SF2">
    <property type="entry name" value="CYCLIN-DEPENDENT KINASE 2-INTERACTING PROTEIN"/>
    <property type="match status" value="1"/>
</dbReference>
<dbReference type="AlphaFoldDB" id="A0A2C9KT78"/>
<gene>
    <name evidence="1" type="primary">106055469</name>
</gene>
<accession>A0A2C9KT78</accession>
<name>A0A2C9KT78_BIOGL</name>
<dbReference type="PRINTS" id="PR02040">
    <property type="entry name" value="CDK2IP"/>
</dbReference>
<dbReference type="VEuPathDB" id="VectorBase:BGLAX_027048"/>
<dbReference type="KEGG" id="bgt:106055469"/>